<protein>
    <submittedName>
        <fullName evidence="2">Uncharacterized protein</fullName>
    </submittedName>
</protein>
<accession>N1QKR4</accession>
<dbReference type="HOGENOM" id="CLU_042059_1_1_1"/>
<sequence length="328" mass="35567">MDALEESSHPASRRAADRLPSFIKFPALVLVSLSLSAFIHTLASNYTGPELGSVSRELTEEWQIGVMVGWKLSELAAAWYLRYDYIDLAWLTLLSNVPHYFLLHTFFGIDPLAALVPLAIDVVTIAIPFAIFRGTIHARDTTAPRTPNQLVAQDTGILVIIAALGAALYTITIYTSFYTWLPTYMVIHFDGLKSLEKAHNAVGPILAILFLPLGYGAAHLIFVPAIGSPANPGRTDPSLEKAVFDPANATFGQTLAYNLGCSPAGFTPRAEILFKRTAILATSTFVNSLVRSYVTIEGTEFMGAVGWSSIWAVASLLTGLAFSWVGDE</sequence>
<evidence type="ECO:0000313" key="2">
    <source>
        <dbReference type="EMBL" id="EMF16208.1"/>
    </source>
</evidence>
<dbReference type="OMA" id="YLLTTFY"/>
<dbReference type="OrthoDB" id="1887033at2759"/>
<keyword evidence="3" id="KW-1185">Reference proteome</keyword>
<feature type="transmembrane region" description="Helical" evidence="1">
    <location>
        <begin position="201"/>
        <end position="226"/>
    </location>
</feature>
<keyword evidence="1" id="KW-0812">Transmembrane</keyword>
<gene>
    <name evidence="2" type="ORF">SEPMUDRAFT_33946</name>
</gene>
<dbReference type="EMBL" id="KB456260">
    <property type="protein sequence ID" value="EMF16208.1"/>
    <property type="molecule type" value="Genomic_DNA"/>
</dbReference>
<dbReference type="eggNOG" id="ENOG502RZT9">
    <property type="taxonomic scope" value="Eukaryota"/>
</dbReference>
<dbReference type="RefSeq" id="XP_016764329.1">
    <property type="nucleotide sequence ID" value="XM_016908553.1"/>
</dbReference>
<dbReference type="Proteomes" id="UP000016931">
    <property type="component" value="Unassembled WGS sequence"/>
</dbReference>
<evidence type="ECO:0000313" key="3">
    <source>
        <dbReference type="Proteomes" id="UP000016931"/>
    </source>
</evidence>
<proteinExistence type="predicted"/>
<keyword evidence="1" id="KW-1133">Transmembrane helix</keyword>
<feature type="transmembrane region" description="Helical" evidence="1">
    <location>
        <begin position="115"/>
        <end position="136"/>
    </location>
</feature>
<dbReference type="GeneID" id="27905690"/>
<feature type="transmembrane region" description="Helical" evidence="1">
    <location>
        <begin position="157"/>
        <end position="181"/>
    </location>
</feature>
<name>N1QKR4_SPHMS</name>
<feature type="transmembrane region" description="Helical" evidence="1">
    <location>
        <begin position="301"/>
        <end position="325"/>
    </location>
</feature>
<reference evidence="2 3" key="1">
    <citation type="journal article" date="2012" name="PLoS Pathog.">
        <title>Diverse lifestyles and strategies of plant pathogenesis encoded in the genomes of eighteen Dothideomycetes fungi.</title>
        <authorList>
            <person name="Ohm R.A."/>
            <person name="Feau N."/>
            <person name="Henrissat B."/>
            <person name="Schoch C.L."/>
            <person name="Horwitz B.A."/>
            <person name="Barry K.W."/>
            <person name="Condon B.J."/>
            <person name="Copeland A.C."/>
            <person name="Dhillon B."/>
            <person name="Glaser F."/>
            <person name="Hesse C.N."/>
            <person name="Kosti I."/>
            <person name="LaButti K."/>
            <person name="Lindquist E.A."/>
            <person name="Lucas S."/>
            <person name="Salamov A.A."/>
            <person name="Bradshaw R.E."/>
            <person name="Ciuffetti L."/>
            <person name="Hamelin R.C."/>
            <person name="Kema G.H.J."/>
            <person name="Lawrence C."/>
            <person name="Scott J.A."/>
            <person name="Spatafora J.W."/>
            <person name="Turgeon B.G."/>
            <person name="de Wit P.J.G.M."/>
            <person name="Zhong S."/>
            <person name="Goodwin S.B."/>
            <person name="Grigoriev I.V."/>
        </authorList>
    </citation>
    <scope>NUCLEOTIDE SEQUENCE [LARGE SCALE GENOMIC DNA]</scope>
    <source>
        <strain evidence="2 3">SO2202</strain>
    </source>
</reference>
<keyword evidence="1" id="KW-0472">Membrane</keyword>
<feature type="transmembrane region" description="Helical" evidence="1">
    <location>
        <begin position="21"/>
        <end position="42"/>
    </location>
</feature>
<organism evidence="2 3">
    <name type="scientific">Sphaerulina musiva (strain SO2202)</name>
    <name type="common">Poplar stem canker fungus</name>
    <name type="synonym">Septoria musiva</name>
    <dbReference type="NCBI Taxonomy" id="692275"/>
    <lineage>
        <taxon>Eukaryota</taxon>
        <taxon>Fungi</taxon>
        <taxon>Dikarya</taxon>
        <taxon>Ascomycota</taxon>
        <taxon>Pezizomycotina</taxon>
        <taxon>Dothideomycetes</taxon>
        <taxon>Dothideomycetidae</taxon>
        <taxon>Mycosphaerellales</taxon>
        <taxon>Mycosphaerellaceae</taxon>
        <taxon>Sphaerulina</taxon>
    </lineage>
</organism>
<dbReference type="AlphaFoldDB" id="N1QKR4"/>
<evidence type="ECO:0000256" key="1">
    <source>
        <dbReference type="SAM" id="Phobius"/>
    </source>
</evidence>